<dbReference type="InterPro" id="IPR036322">
    <property type="entry name" value="WD40_repeat_dom_sf"/>
</dbReference>
<feature type="compositionally biased region" description="Low complexity" evidence="7">
    <location>
        <begin position="214"/>
        <end position="230"/>
    </location>
</feature>
<dbReference type="GO" id="GO:0043527">
    <property type="term" value="C:tRNA methyltransferase complex"/>
    <property type="evidence" value="ECO:0007669"/>
    <property type="project" value="TreeGrafter"/>
</dbReference>
<feature type="region of interest" description="Disordered" evidence="7">
    <location>
        <begin position="201"/>
        <end position="246"/>
    </location>
</feature>
<reference evidence="8 9" key="1">
    <citation type="submission" date="2019-06" db="EMBL/GenBank/DDBJ databases">
        <title>Draft genome sequence of the filamentous fungus Phialemoniopsis curvata isolated from diesel fuel.</title>
        <authorList>
            <person name="Varaljay V.A."/>
            <person name="Lyon W.J."/>
            <person name="Crouch A.L."/>
            <person name="Drake C.E."/>
            <person name="Hollomon J.M."/>
            <person name="Nadeau L.J."/>
            <person name="Nunn H.S."/>
            <person name="Stevenson B.S."/>
            <person name="Bojanowski C.L."/>
            <person name="Crookes-Goodson W.J."/>
        </authorList>
    </citation>
    <scope>NUCLEOTIDE SEQUENCE [LARGE SCALE GENOMIC DNA]</scope>
    <source>
        <strain evidence="8 9">D216</strain>
    </source>
</reference>
<dbReference type="RefSeq" id="XP_030995931.1">
    <property type="nucleotide sequence ID" value="XM_031140746.1"/>
</dbReference>
<dbReference type="STRING" id="1093900.A0A507BC88"/>
<dbReference type="GO" id="GO:0106004">
    <property type="term" value="P:tRNA (guanine-N7)-methylation"/>
    <property type="evidence" value="ECO:0007669"/>
    <property type="project" value="UniProtKB-UniRule"/>
</dbReference>
<comment type="caution">
    <text evidence="8">The sequence shown here is derived from an EMBL/GenBank/DDBJ whole genome shotgun (WGS) entry which is preliminary data.</text>
</comment>
<name>A0A507BC88_9PEZI</name>
<comment type="similarity">
    <text evidence="6">Belongs to the WD repeat TRM82 family.</text>
</comment>
<comment type="function">
    <text evidence="6">Required for the formation of N(7)-methylguanine at position 46 (m7G46) in tRNA. In the complex, it is required to stabilize and induce conformational changes of the catalytic subunit.</text>
</comment>
<protein>
    <submittedName>
        <fullName evidence="8">Uncharacterized protein</fullName>
    </submittedName>
</protein>
<gene>
    <name evidence="8" type="ORF">E0L32_000614</name>
</gene>
<dbReference type="Gene3D" id="2.130.10.10">
    <property type="entry name" value="YVTN repeat-like/Quinoprotein amine dehydrogenase"/>
    <property type="match status" value="2"/>
</dbReference>
<evidence type="ECO:0000256" key="7">
    <source>
        <dbReference type="SAM" id="MobiDB-lite"/>
    </source>
</evidence>
<dbReference type="InterPro" id="IPR015943">
    <property type="entry name" value="WD40/YVTN_repeat-like_dom_sf"/>
</dbReference>
<dbReference type="GeneID" id="41968061"/>
<accession>A0A507BC88</accession>
<dbReference type="GO" id="GO:0005634">
    <property type="term" value="C:nucleus"/>
    <property type="evidence" value="ECO:0007669"/>
    <property type="project" value="UniProtKB-SubCell"/>
</dbReference>
<dbReference type="GO" id="GO:0005829">
    <property type="term" value="C:cytosol"/>
    <property type="evidence" value="ECO:0007669"/>
    <property type="project" value="TreeGrafter"/>
</dbReference>
<evidence type="ECO:0000256" key="1">
    <source>
        <dbReference type="ARBA" id="ARBA00004123"/>
    </source>
</evidence>
<keyword evidence="9" id="KW-1185">Reference proteome</keyword>
<evidence type="ECO:0000256" key="3">
    <source>
        <dbReference type="ARBA" id="ARBA00022694"/>
    </source>
</evidence>
<dbReference type="OrthoDB" id="339900at2759"/>
<dbReference type="Proteomes" id="UP000319257">
    <property type="component" value="Unassembled WGS sequence"/>
</dbReference>
<feature type="region of interest" description="Disordered" evidence="7">
    <location>
        <begin position="33"/>
        <end position="121"/>
    </location>
</feature>
<dbReference type="PANTHER" id="PTHR16288">
    <property type="entry name" value="WD40 REPEAT PROTEIN 4"/>
    <property type="match status" value="1"/>
</dbReference>
<keyword evidence="4 6" id="KW-0677">Repeat</keyword>
<proteinExistence type="inferred from homology"/>
<dbReference type="EMBL" id="SKBQ01000002">
    <property type="protein sequence ID" value="TPX14220.1"/>
    <property type="molecule type" value="Genomic_DNA"/>
</dbReference>
<organism evidence="8 9">
    <name type="scientific">Thyridium curvatum</name>
    <dbReference type="NCBI Taxonomy" id="1093900"/>
    <lineage>
        <taxon>Eukaryota</taxon>
        <taxon>Fungi</taxon>
        <taxon>Dikarya</taxon>
        <taxon>Ascomycota</taxon>
        <taxon>Pezizomycotina</taxon>
        <taxon>Sordariomycetes</taxon>
        <taxon>Sordariomycetidae</taxon>
        <taxon>Thyridiales</taxon>
        <taxon>Thyridiaceae</taxon>
        <taxon>Thyridium</taxon>
    </lineage>
</organism>
<keyword evidence="3 6" id="KW-0819">tRNA processing</keyword>
<evidence type="ECO:0000256" key="4">
    <source>
        <dbReference type="ARBA" id="ARBA00022737"/>
    </source>
</evidence>
<dbReference type="InterPro" id="IPR028884">
    <property type="entry name" value="Trm82"/>
</dbReference>
<feature type="region of interest" description="Disordered" evidence="7">
    <location>
        <begin position="536"/>
        <end position="568"/>
    </location>
</feature>
<evidence type="ECO:0000256" key="5">
    <source>
        <dbReference type="ARBA" id="ARBA00023242"/>
    </source>
</evidence>
<evidence type="ECO:0000313" key="9">
    <source>
        <dbReference type="Proteomes" id="UP000319257"/>
    </source>
</evidence>
<keyword evidence="2 6" id="KW-0853">WD repeat</keyword>
<feature type="compositionally biased region" description="Low complexity" evidence="7">
    <location>
        <begin position="236"/>
        <end position="246"/>
    </location>
</feature>
<feature type="compositionally biased region" description="Low complexity" evidence="7">
    <location>
        <begin position="100"/>
        <end position="115"/>
    </location>
</feature>
<dbReference type="AlphaFoldDB" id="A0A507BC88"/>
<sequence>MKFPCQRLHLCGDILVAARGARINLFNVQDGSRLGTWARPSGSKTATAAETEEAKPGDGSSAPAAGEEVEQGPPTKRRKVDESGEAQAMEVEAQDVTAEKQNGQGQNGKKAGKGQTPARIKSAIPETPFVTLLAATKNGSHIVAVTSPDKNLWVLEHDGKGNLRELSSRPMPKRPCAIAVSPDDKTIFSADKFGDVYSLPLIPSPAADHPPAPSAQTDTPTPEPTSDTPATPQPSSPSGTTLTTTTTATDATGHFKSSADPSTVHTKRNLRALRHQALYGSTYQKRAEGPAFEHTLLLGHVSMLTGMALASSQKRDYIITADRDEHVRVSRAPPHAHVIETFCLGHGSFVSSLCVARSAGRPDVLVSAGGDDALYVWRWEEGALCGTADLLSHVRRVDGAAAKIAVTGLHALSRGADGQDVTIFAFCERIQAAFAFALSPSNTLVHTHTTPLPGLPLDAVVLGQGTPDARLLVSIDSSSSDGSAPSGIIQLQAGSDDKTWTASAFALQEQEVEGEGEGEGAADLTAEELQKLLYTTETLRKSDMEEGDEFGGKGPGAAGAADGEAEQQ</sequence>
<evidence type="ECO:0000256" key="6">
    <source>
        <dbReference type="HAMAP-Rule" id="MF_03056"/>
    </source>
</evidence>
<dbReference type="InParanoid" id="A0A507BC88"/>
<comment type="subcellular location">
    <subcellularLocation>
        <location evidence="1 6">Nucleus</location>
    </subcellularLocation>
</comment>
<evidence type="ECO:0000256" key="2">
    <source>
        <dbReference type="ARBA" id="ARBA00022574"/>
    </source>
</evidence>
<dbReference type="HAMAP" id="MF_03056">
    <property type="entry name" value="TRM82"/>
    <property type="match status" value="1"/>
</dbReference>
<comment type="pathway">
    <text evidence="6">tRNA modification; N(7)-methylguanine-tRNA biosynthesis.</text>
</comment>
<keyword evidence="5 6" id="KW-0539">Nucleus</keyword>
<evidence type="ECO:0000313" key="8">
    <source>
        <dbReference type="EMBL" id="TPX14220.1"/>
    </source>
</evidence>
<dbReference type="PANTHER" id="PTHR16288:SF0">
    <property type="entry name" value="TRNA (GUANINE-N(7)-)-METHYLTRANSFERASE NON-CATALYTIC SUBUNIT WDR4"/>
    <property type="match status" value="1"/>
</dbReference>
<dbReference type="FunCoup" id="A0A507BC88">
    <property type="interactions" value="257"/>
</dbReference>
<dbReference type="UniPathway" id="UPA00989"/>
<dbReference type="SUPFAM" id="SSF50978">
    <property type="entry name" value="WD40 repeat-like"/>
    <property type="match status" value="1"/>
</dbReference>